<proteinExistence type="predicted"/>
<dbReference type="Pfam" id="PF12766">
    <property type="entry name" value="Pyridox_oxase_2"/>
    <property type="match status" value="1"/>
</dbReference>
<dbReference type="InterPro" id="IPR012349">
    <property type="entry name" value="Split_barrel_FMN-bd"/>
</dbReference>
<dbReference type="GO" id="GO:0010181">
    <property type="term" value="F:FMN binding"/>
    <property type="evidence" value="ECO:0007669"/>
    <property type="project" value="InterPro"/>
</dbReference>
<dbReference type="Gene3D" id="2.30.110.10">
    <property type="entry name" value="Electron Transport, Fmn-binding Protein, Chain A"/>
    <property type="match status" value="1"/>
</dbReference>
<feature type="domain" description="Pyridoxamine 5'-phosphate oxidase Alr4036 family FMN-binding" evidence="1">
    <location>
        <begin position="5"/>
        <end position="96"/>
    </location>
</feature>
<dbReference type="AlphaFoldDB" id="A0A5B8MFA9"/>
<dbReference type="NCBIfam" id="TIGR04026">
    <property type="entry name" value="PPOX_FMN_cyano"/>
    <property type="match status" value="1"/>
</dbReference>
<dbReference type="SUPFAM" id="SSF50475">
    <property type="entry name" value="FMN-binding split barrel"/>
    <property type="match status" value="1"/>
</dbReference>
<dbReference type="EMBL" id="HBHL01009179">
    <property type="protein sequence ID" value="CAD9717247.1"/>
    <property type="molecule type" value="Transcribed_RNA"/>
</dbReference>
<reference evidence="3 4" key="1">
    <citation type="submission" date="2018-07" db="EMBL/GenBank/DDBJ databases">
        <title>The complete nuclear genome of the prasinophyte Chloropicon primus (CCMP1205).</title>
        <authorList>
            <person name="Pombert J.-F."/>
            <person name="Otis C."/>
            <person name="Turmel M."/>
            <person name="Lemieux C."/>
        </authorList>
    </citation>
    <scope>NUCLEOTIDE SEQUENCE [LARGE SCALE GENOMIC DNA]</scope>
    <source>
        <strain evidence="3 4">CCMP1205</strain>
    </source>
</reference>
<keyword evidence="4" id="KW-1185">Reference proteome</keyword>
<dbReference type="EMBL" id="CP031035">
    <property type="protein sequence ID" value="QDZ19119.1"/>
    <property type="molecule type" value="Genomic_DNA"/>
</dbReference>
<gene>
    <name evidence="3" type="ORF">A3770_02p16370</name>
    <name evidence="2" type="ORF">CPRI1469_LOCUS6107</name>
</gene>
<evidence type="ECO:0000313" key="2">
    <source>
        <dbReference type="EMBL" id="CAD9717247.1"/>
    </source>
</evidence>
<organism evidence="3 4">
    <name type="scientific">Chloropicon primus</name>
    <dbReference type="NCBI Taxonomy" id="1764295"/>
    <lineage>
        <taxon>Eukaryota</taxon>
        <taxon>Viridiplantae</taxon>
        <taxon>Chlorophyta</taxon>
        <taxon>Chloropicophyceae</taxon>
        <taxon>Chloropicales</taxon>
        <taxon>Chloropicaceae</taxon>
        <taxon>Chloropicon</taxon>
    </lineage>
</organism>
<evidence type="ECO:0000313" key="4">
    <source>
        <dbReference type="Proteomes" id="UP000316726"/>
    </source>
</evidence>
<dbReference type="OrthoDB" id="434253at2759"/>
<evidence type="ECO:0000313" key="3">
    <source>
        <dbReference type="EMBL" id="QDZ19119.1"/>
    </source>
</evidence>
<dbReference type="Proteomes" id="UP000316726">
    <property type="component" value="Chromosome 2"/>
</dbReference>
<protein>
    <submittedName>
        <fullName evidence="3">Pyridoxine/pyridoxamine 5'-phosphate oxidase</fullName>
    </submittedName>
</protein>
<evidence type="ECO:0000259" key="1">
    <source>
        <dbReference type="Pfam" id="PF12766"/>
    </source>
</evidence>
<dbReference type="UniPathway" id="UPA01068">
    <property type="reaction ID" value="UER00304"/>
</dbReference>
<name>A0A5B8MFA9_9CHLO</name>
<dbReference type="InterPro" id="IPR024015">
    <property type="entry name" value="Pyridox_Oxase_FMN-dep_Alr4036"/>
</dbReference>
<dbReference type="PANTHER" id="PTHR28243:SF1">
    <property type="entry name" value="PYRIDOXAMINE 5'-PHOSPHATE OXIDASE ALR4036 FAMILY FMN-BINDING DOMAIN-CONTAINING PROTEIN"/>
    <property type="match status" value="1"/>
</dbReference>
<dbReference type="PANTHER" id="PTHR28243">
    <property type="entry name" value="AGL049CP"/>
    <property type="match status" value="1"/>
</dbReference>
<sequence length="198" mass="22453">MAAPLWRERIVKSLKKNSRLAYARYAQLATVREDGKPSNRTVVYRGFLEDTAKLTFVTDRRSKKVNELGANPWVELCWYFPQTREQYRIAGKMRVVQVGDGDEGLLGARGNAWRRLSDGARGQFAWPFPGLERGRDDSAFSPDPPVTQDQSPLDEFCLLVLDPDHVDHLNLKSNERCVFSRATGDSGGEAWDQLRVNP</sequence>
<reference evidence="2" key="2">
    <citation type="submission" date="2021-01" db="EMBL/GenBank/DDBJ databases">
        <authorList>
            <person name="Corre E."/>
            <person name="Pelletier E."/>
            <person name="Niang G."/>
            <person name="Scheremetjew M."/>
            <person name="Finn R."/>
            <person name="Kale V."/>
            <person name="Holt S."/>
            <person name="Cochrane G."/>
            <person name="Meng A."/>
            <person name="Brown T."/>
            <person name="Cohen L."/>
        </authorList>
    </citation>
    <scope>NUCLEOTIDE SEQUENCE</scope>
    <source>
        <strain evidence="2">CCMP1205</strain>
    </source>
</reference>
<dbReference type="InterPro" id="IPR024624">
    <property type="entry name" value="Pyridox_Oxase_Alr4036_FMN-bd"/>
</dbReference>
<accession>A0A5B8MFA9</accession>
<dbReference type="STRING" id="1764295.A0A5B8MFA9"/>